<sequence length="122" mass="14207">MPTLYTAQTKAELERVLGIMKPYIDECACYDVVYSPKFGYLLIDLPGHDTIDDAEVVPLDDAATLLHKLFINLAYDFMEKNGHCTDYIEATDLEKYALRIWMKKYIDQLPEYRYILDDILSQ</sequence>
<protein>
    <submittedName>
        <fullName evidence="1">Uncharacterized protein</fullName>
    </submittedName>
</protein>
<name>A0A6N3DPP0_FLAPL</name>
<organism evidence="1">
    <name type="scientific">Flavonifractor plautii</name>
    <name type="common">Fusobacterium plautii</name>
    <dbReference type="NCBI Taxonomy" id="292800"/>
    <lineage>
        <taxon>Bacteria</taxon>
        <taxon>Bacillati</taxon>
        <taxon>Bacillota</taxon>
        <taxon>Clostridia</taxon>
        <taxon>Eubacteriales</taxon>
        <taxon>Oscillospiraceae</taxon>
        <taxon>Flavonifractor</taxon>
    </lineage>
</organism>
<proteinExistence type="predicted"/>
<dbReference type="RefSeq" id="WP_156621600.1">
    <property type="nucleotide sequence ID" value="NZ_CACRUB010000031.1"/>
</dbReference>
<reference evidence="1" key="1">
    <citation type="submission" date="2019-11" db="EMBL/GenBank/DDBJ databases">
        <authorList>
            <person name="Feng L."/>
        </authorList>
    </citation>
    <scope>NUCLEOTIDE SEQUENCE</scope>
    <source>
        <strain evidence="1">FplautiiLFYP42</strain>
    </source>
</reference>
<dbReference type="EMBL" id="CACRUB010000031">
    <property type="protein sequence ID" value="VYU30272.1"/>
    <property type="molecule type" value="Genomic_DNA"/>
</dbReference>
<gene>
    <name evidence="1" type="ORF">FPLFYP42_01864</name>
</gene>
<evidence type="ECO:0000313" key="1">
    <source>
        <dbReference type="EMBL" id="VYU30272.1"/>
    </source>
</evidence>
<accession>A0A6N3DPP0</accession>
<dbReference type="AlphaFoldDB" id="A0A6N3DPP0"/>